<feature type="region of interest" description="Disordered" evidence="2">
    <location>
        <begin position="573"/>
        <end position="606"/>
    </location>
</feature>
<organism evidence="3 4">
    <name type="scientific">Purpureocillium lavendulum</name>
    <dbReference type="NCBI Taxonomy" id="1247861"/>
    <lineage>
        <taxon>Eukaryota</taxon>
        <taxon>Fungi</taxon>
        <taxon>Dikarya</taxon>
        <taxon>Ascomycota</taxon>
        <taxon>Pezizomycotina</taxon>
        <taxon>Sordariomycetes</taxon>
        <taxon>Hypocreomycetidae</taxon>
        <taxon>Hypocreales</taxon>
        <taxon>Ophiocordycipitaceae</taxon>
        <taxon>Purpureocillium</taxon>
    </lineage>
</organism>
<accession>A0AB34G1T3</accession>
<sequence length="606" mass="64315">MADPGMPTDASSRQTSSAQTAFPSSVRPRTRRLVSTADDRGSRASSPRASVNEGNSLLSAYSASASRSASPRPPAGADGGTLGQFLGDSWTQSWNSVQGLASSLTGSGSAFKAPATPFSRRDTSRASSRKGGSGRSSSAWGPAPPPQNAGHGDIGAGSLAEREAALRAARTASVLQSHDNVNGGLDIAGNHKRRNSDDVVSADRSQTEDCLVYIHRVGTNDTYAGIILRFKCREDVFRRANGLWSRDSIQTRKWLAIPVDACEVRGRPCDAPSSQNSREVDLLALTPAAVDAQPAGVQDDFFTSKPQRDELTQSEPRPQDEDGPWTHVRWVQIESIREPVQIGRMPRQSLGYFPPRRKKSVGTISTLSTPRQSSDISSLPPGSMERVPSRRQSSLSSVHQLSGTPLPTRSRVGSDARDNRPAWMRGPGGVGSMGRNTRTPGPDKDYFNSWARKHLPALNVDGLPSMSVMGSETARFGFASESTAIVESSFEQGRDTGSTSRQGSGLDRAAAAVETWLRGALAKRPNTPLVGGRTGWPAGLSADLNGSDLIELADTGSDDGRIAPRDNSAALMAATSTSGRSDGEGGLVRGGRVATSWTAQDRHKSD</sequence>
<feature type="compositionally biased region" description="Low complexity" evidence="2">
    <location>
        <begin position="101"/>
        <end position="110"/>
    </location>
</feature>
<dbReference type="InterPro" id="IPR036779">
    <property type="entry name" value="LysM_dom_sf"/>
</dbReference>
<proteinExistence type="inferred from homology"/>
<name>A0AB34G1T3_9HYPO</name>
<evidence type="ECO:0000313" key="4">
    <source>
        <dbReference type="Proteomes" id="UP001163105"/>
    </source>
</evidence>
<feature type="compositionally biased region" description="Low complexity" evidence="2">
    <location>
        <begin position="56"/>
        <end position="70"/>
    </location>
</feature>
<comment type="caution">
    <text evidence="3">The sequence shown here is derived from an EMBL/GenBank/DDBJ whole genome shotgun (WGS) entry which is preliminary data.</text>
</comment>
<dbReference type="Gene3D" id="3.10.350.10">
    <property type="entry name" value="LysM domain"/>
    <property type="match status" value="1"/>
</dbReference>
<feature type="compositionally biased region" description="Low complexity" evidence="2">
    <location>
        <begin position="125"/>
        <end position="141"/>
    </location>
</feature>
<feature type="region of interest" description="Disordered" evidence="2">
    <location>
        <begin position="294"/>
        <end position="325"/>
    </location>
</feature>
<feature type="compositionally biased region" description="Polar residues" evidence="2">
    <location>
        <begin position="390"/>
        <end position="407"/>
    </location>
</feature>
<reference evidence="3" key="1">
    <citation type="submission" date="2023-01" db="EMBL/GenBank/DDBJ databases">
        <title>The growth and conidiation of Purpureocillium lavendulum are regulated by nitrogen source and histone H3K14 acetylation.</title>
        <authorList>
            <person name="Tang P."/>
            <person name="Han J."/>
            <person name="Zhang C."/>
            <person name="Tang P."/>
            <person name="Qi F."/>
            <person name="Zhang K."/>
            <person name="Liang L."/>
        </authorList>
    </citation>
    <scope>NUCLEOTIDE SEQUENCE</scope>
    <source>
        <strain evidence="3">YMF1.00683</strain>
    </source>
</reference>
<feature type="compositionally biased region" description="Low complexity" evidence="2">
    <location>
        <begin position="10"/>
        <end position="21"/>
    </location>
</feature>
<feature type="region of interest" description="Disordered" evidence="2">
    <location>
        <begin position="101"/>
        <end position="155"/>
    </location>
</feature>
<protein>
    <submittedName>
        <fullName evidence="3">LysM domain-containingprotein</fullName>
    </submittedName>
</protein>
<feature type="compositionally biased region" description="Polar residues" evidence="2">
    <location>
        <begin position="362"/>
        <end position="377"/>
    </location>
</feature>
<comment type="similarity">
    <text evidence="1">Belongs to the secreted LysM effector family.</text>
</comment>
<feature type="compositionally biased region" description="Polar residues" evidence="2">
    <location>
        <begin position="43"/>
        <end position="55"/>
    </location>
</feature>
<feature type="region of interest" description="Disordered" evidence="2">
    <location>
        <begin position="1"/>
        <end position="88"/>
    </location>
</feature>
<evidence type="ECO:0000313" key="3">
    <source>
        <dbReference type="EMBL" id="KAJ6444225.1"/>
    </source>
</evidence>
<evidence type="ECO:0000256" key="2">
    <source>
        <dbReference type="SAM" id="MobiDB-lite"/>
    </source>
</evidence>
<dbReference type="Proteomes" id="UP001163105">
    <property type="component" value="Unassembled WGS sequence"/>
</dbReference>
<gene>
    <name evidence="3" type="ORF">O9K51_02619</name>
</gene>
<feature type="region of interest" description="Disordered" evidence="2">
    <location>
        <begin position="347"/>
        <end position="445"/>
    </location>
</feature>
<keyword evidence="4" id="KW-1185">Reference proteome</keyword>
<evidence type="ECO:0000256" key="1">
    <source>
        <dbReference type="ARBA" id="ARBA00044955"/>
    </source>
</evidence>
<dbReference type="AlphaFoldDB" id="A0AB34G1T3"/>
<feature type="region of interest" description="Disordered" evidence="2">
    <location>
        <begin position="179"/>
        <end position="201"/>
    </location>
</feature>
<dbReference type="EMBL" id="JAQHRD010000002">
    <property type="protein sequence ID" value="KAJ6444225.1"/>
    <property type="molecule type" value="Genomic_DNA"/>
</dbReference>